<evidence type="ECO:0000256" key="2">
    <source>
        <dbReference type="ARBA" id="ARBA00004167"/>
    </source>
</evidence>
<dbReference type="InterPro" id="IPR017972">
    <property type="entry name" value="Cyt_P450_CS"/>
</dbReference>
<keyword evidence="6" id="KW-0812">Transmembrane</keyword>
<comment type="subcellular location">
    <subcellularLocation>
        <location evidence="2">Membrane</location>
        <topology evidence="2">Single-pass membrane protein</topology>
    </subcellularLocation>
</comment>
<sequence>MDPIPVTIVLGSIVALVVMRLMRIGKRPPSLPPGPPTTPVLGNLLMFPRENAYLKFTHWAREYGGMFSASLLLMMFDNPFIVISDPRLVRELIERKGGSVADRPHSHLIDTVTDGKYLTFARYSNNWRTARTMLQKALTKEACLQYLPIMQAEATQLLYNMVTTPDNFFPDTTRFAYSVAATVLIGTRAPSSESPILKKFFHMIEEWSGLLEPGSQPPIDLIPILKYLPARWAKWKGLCTDIRRQQYELYDGFITMCEKRIANNLRNGSLLEGVIADQKLGTDRILIRGTIGAFLEGGTDTTSLFLKSLILMLTSSPDAQAKAHKEIDAIIGNDRLPTLADFVDLPYCQAIMKEVLRIRPMVPIGVPHNVTKEEVIDGYVIPVGATVFMNQFGILHDPEAYDNPDLFIPDRFLTSEFGTKLGANINGRSNETHFGAGRRVCVGMNLANNAMITNTMNFLWAFDFKPVTDPSTGEPIPVDINNYSEGIATSPRPFKCEIRPRSPVHAALIRKELLVARPIFERYEYGLSPEEVKYASSLGA</sequence>
<dbReference type="PRINTS" id="PR00463">
    <property type="entry name" value="EP450I"/>
</dbReference>
<keyword evidence="9 14" id="KW-0560">Oxidoreductase</keyword>
<evidence type="ECO:0000256" key="8">
    <source>
        <dbReference type="ARBA" id="ARBA00022989"/>
    </source>
</evidence>
<gene>
    <name evidence="15" type="ORF">VKT23_014882</name>
</gene>
<reference evidence="15 16" key="1">
    <citation type="submission" date="2024-01" db="EMBL/GenBank/DDBJ databases">
        <title>A draft genome for the cacao thread blight pathogen Marasmiellus scandens.</title>
        <authorList>
            <person name="Baruah I.K."/>
            <person name="Leung J."/>
            <person name="Bukari Y."/>
            <person name="Amoako-Attah I."/>
            <person name="Meinhardt L.W."/>
            <person name="Bailey B.A."/>
            <person name="Cohen S.P."/>
        </authorList>
    </citation>
    <scope>NUCLEOTIDE SEQUENCE [LARGE SCALE GENOMIC DNA]</scope>
    <source>
        <strain evidence="15 16">GH-19</strain>
    </source>
</reference>
<evidence type="ECO:0000256" key="4">
    <source>
        <dbReference type="ARBA" id="ARBA00010617"/>
    </source>
</evidence>
<keyword evidence="8" id="KW-1133">Transmembrane helix</keyword>
<comment type="caution">
    <text evidence="15">The sequence shown here is derived from an EMBL/GenBank/DDBJ whole genome shotgun (WGS) entry which is preliminary data.</text>
</comment>
<dbReference type="PANTHER" id="PTHR46300:SF2">
    <property type="entry name" value="CYTOCHROME P450 MONOOXYGENASE ALNH-RELATED"/>
    <property type="match status" value="1"/>
</dbReference>
<evidence type="ECO:0000256" key="10">
    <source>
        <dbReference type="ARBA" id="ARBA00023004"/>
    </source>
</evidence>
<keyword evidence="13" id="KW-0325">Glycoprotein</keyword>
<evidence type="ECO:0000313" key="15">
    <source>
        <dbReference type="EMBL" id="KAK7445463.1"/>
    </source>
</evidence>
<dbReference type="Proteomes" id="UP001498398">
    <property type="component" value="Unassembled WGS sequence"/>
</dbReference>
<keyword evidence="5 14" id="KW-0349">Heme</keyword>
<comment type="pathway">
    <text evidence="3">Secondary metabolite biosynthesis.</text>
</comment>
<comment type="similarity">
    <text evidence="4 14">Belongs to the cytochrome P450 family.</text>
</comment>
<evidence type="ECO:0000256" key="3">
    <source>
        <dbReference type="ARBA" id="ARBA00005179"/>
    </source>
</evidence>
<evidence type="ECO:0000256" key="12">
    <source>
        <dbReference type="ARBA" id="ARBA00023136"/>
    </source>
</evidence>
<evidence type="ECO:0000256" key="7">
    <source>
        <dbReference type="ARBA" id="ARBA00022723"/>
    </source>
</evidence>
<dbReference type="PRINTS" id="PR00385">
    <property type="entry name" value="P450"/>
</dbReference>
<dbReference type="PANTHER" id="PTHR46300">
    <property type="entry name" value="P450, PUTATIVE (EUROFUNG)-RELATED-RELATED"/>
    <property type="match status" value="1"/>
</dbReference>
<evidence type="ECO:0000256" key="11">
    <source>
        <dbReference type="ARBA" id="ARBA00023033"/>
    </source>
</evidence>
<dbReference type="InterPro" id="IPR001128">
    <property type="entry name" value="Cyt_P450"/>
</dbReference>
<organism evidence="15 16">
    <name type="scientific">Marasmiellus scandens</name>
    <dbReference type="NCBI Taxonomy" id="2682957"/>
    <lineage>
        <taxon>Eukaryota</taxon>
        <taxon>Fungi</taxon>
        <taxon>Dikarya</taxon>
        <taxon>Basidiomycota</taxon>
        <taxon>Agaricomycotina</taxon>
        <taxon>Agaricomycetes</taxon>
        <taxon>Agaricomycetidae</taxon>
        <taxon>Agaricales</taxon>
        <taxon>Marasmiineae</taxon>
        <taxon>Omphalotaceae</taxon>
        <taxon>Marasmiellus</taxon>
    </lineage>
</organism>
<keyword evidence="10 14" id="KW-0408">Iron</keyword>
<dbReference type="InterPro" id="IPR036396">
    <property type="entry name" value="Cyt_P450_sf"/>
</dbReference>
<comment type="cofactor">
    <cofactor evidence="1">
        <name>heme</name>
        <dbReference type="ChEBI" id="CHEBI:30413"/>
    </cofactor>
</comment>
<dbReference type="Pfam" id="PF00067">
    <property type="entry name" value="p450"/>
    <property type="match status" value="1"/>
</dbReference>
<dbReference type="CDD" id="cd11065">
    <property type="entry name" value="CYP64-like"/>
    <property type="match status" value="1"/>
</dbReference>
<evidence type="ECO:0000256" key="6">
    <source>
        <dbReference type="ARBA" id="ARBA00022692"/>
    </source>
</evidence>
<dbReference type="PROSITE" id="PS00086">
    <property type="entry name" value="CYTOCHROME_P450"/>
    <property type="match status" value="1"/>
</dbReference>
<dbReference type="Gene3D" id="1.10.630.10">
    <property type="entry name" value="Cytochrome P450"/>
    <property type="match status" value="1"/>
</dbReference>
<evidence type="ECO:0000256" key="14">
    <source>
        <dbReference type="RuleBase" id="RU000461"/>
    </source>
</evidence>
<keyword evidence="7 14" id="KW-0479">Metal-binding</keyword>
<evidence type="ECO:0000256" key="1">
    <source>
        <dbReference type="ARBA" id="ARBA00001971"/>
    </source>
</evidence>
<keyword evidence="16" id="KW-1185">Reference proteome</keyword>
<dbReference type="InterPro" id="IPR050364">
    <property type="entry name" value="Cytochrome_P450_fung"/>
</dbReference>
<proteinExistence type="inferred from homology"/>
<dbReference type="EMBL" id="JBANRG010000047">
    <property type="protein sequence ID" value="KAK7445463.1"/>
    <property type="molecule type" value="Genomic_DNA"/>
</dbReference>
<protein>
    <recommendedName>
        <fullName evidence="17">Cytochrome P450</fullName>
    </recommendedName>
</protein>
<evidence type="ECO:0000256" key="13">
    <source>
        <dbReference type="ARBA" id="ARBA00023180"/>
    </source>
</evidence>
<accession>A0ABR1J434</accession>
<name>A0ABR1J434_9AGAR</name>
<dbReference type="InterPro" id="IPR002401">
    <property type="entry name" value="Cyt_P450_E_grp-I"/>
</dbReference>
<keyword evidence="11 14" id="KW-0503">Monooxygenase</keyword>
<dbReference type="SUPFAM" id="SSF48264">
    <property type="entry name" value="Cytochrome P450"/>
    <property type="match status" value="1"/>
</dbReference>
<evidence type="ECO:0008006" key="17">
    <source>
        <dbReference type="Google" id="ProtNLM"/>
    </source>
</evidence>
<keyword evidence="12" id="KW-0472">Membrane</keyword>
<evidence type="ECO:0000256" key="5">
    <source>
        <dbReference type="ARBA" id="ARBA00022617"/>
    </source>
</evidence>
<evidence type="ECO:0000256" key="9">
    <source>
        <dbReference type="ARBA" id="ARBA00023002"/>
    </source>
</evidence>
<evidence type="ECO:0000313" key="16">
    <source>
        <dbReference type="Proteomes" id="UP001498398"/>
    </source>
</evidence>